<dbReference type="AlphaFoldDB" id="A0A6F9DBU8"/>
<dbReference type="Pfam" id="PF19314">
    <property type="entry name" value="DUF5917"/>
    <property type="match status" value="1"/>
</dbReference>
<dbReference type="PANTHER" id="PTHR21705:SF12">
    <property type="entry name" value="FHF COMPLEX SUBUNIT HOOK-INTERACTING PROTEIN C-TERMINAL DOMAIN-CONTAINING PROTEIN"/>
    <property type="match status" value="1"/>
</dbReference>
<reference evidence="4" key="1">
    <citation type="submission" date="2020-04" db="EMBL/GenBank/DDBJ databases">
        <authorList>
            <person name="Neveu A P."/>
        </authorList>
    </citation>
    <scope>NUCLEOTIDE SEQUENCE</scope>
    <source>
        <tissue evidence="4">Whole embryo</tissue>
    </source>
</reference>
<sequence length="736" mass="81925">MFNKFTTILQQAVEALAPDAPLHEDFVYHWKSVTNFYIENTDDKTPVSDSNIPSHLKQMLQILIQEEDEREAGDTGPCMEYLLQHKILETLHTLGRADCPPGMKQQVLIFFKNLLGKIKQPLLPHINVHRPVSRLVQVCGEVQAAPTEVEEISFLCTVCARLKREPHLINFFLGNEQAKAADKTKSPTETNHVSESSSSNETQPKEGYDLVDSLLNLSRSEDGRVAVKACEGLLLLVSTPHEAAARATVQDTALCPLLNTRLTNLFTALPTSLDPTDVDCVTVKWGLDSHSYSHSDARNFVGKRALVSFLSWFDYCDQLVMEAFQDCGDFIAQSIAENFFAKTLLGPLVQADERASLTTTAVLAKLFSMVRSKALTRKMINFVVGESQSNEDSCPTLLTQILSRCDHFSDEISIVTLRLFEVILFKPDSTAIDSLILRYLKDRAYHAKNPGNVVIQSSDELEWELEPGLDNPDPNSPTHSTPMKRSTSNTDIDNTGEAPNPKMLIQRSVNCFLSVLPDTAKSTQVNDDESGYDGYLREAHRTYKEICSTCREFDWPKPRNDILQAADRCQPVAVYNEGPFLTMLFNKLSSVLSQPYAVNLIVTSLASRLCLVPHPLLQELFANPLTPLRPKARSIFSVLQGVVEQITHRMVHVPNFKQRLLLARRKLAAGNEDDSPAHKTNSQMTSSLSGGPGVVANSNSDDHRTFLEGAIVLEEFCKELAAIAFVKHHAMAIHGL</sequence>
<protein>
    <submittedName>
        <fullName evidence="4">Protein FAM160B1</fullName>
    </submittedName>
</protein>
<evidence type="ECO:0000313" key="4">
    <source>
        <dbReference type="EMBL" id="CAB3244298.1"/>
    </source>
</evidence>
<dbReference type="InterPro" id="IPR045668">
    <property type="entry name" value="FHIP_KELAA_motif"/>
</dbReference>
<feature type="compositionally biased region" description="Polar residues" evidence="2">
    <location>
        <begin position="187"/>
        <end position="202"/>
    </location>
</feature>
<dbReference type="InterPro" id="IPR019384">
    <property type="entry name" value="FHIP"/>
</dbReference>
<dbReference type="InterPro" id="IPR045669">
    <property type="entry name" value="FHIP_C"/>
</dbReference>
<feature type="compositionally biased region" description="Polar residues" evidence="2">
    <location>
        <begin position="476"/>
        <end position="493"/>
    </location>
</feature>
<name>A0A6F9DBU8_9ASCI</name>
<evidence type="ECO:0000259" key="3">
    <source>
        <dbReference type="Pfam" id="PF19314"/>
    </source>
</evidence>
<feature type="region of interest" description="Disordered" evidence="2">
    <location>
        <begin position="465"/>
        <end position="499"/>
    </location>
</feature>
<evidence type="ECO:0000256" key="2">
    <source>
        <dbReference type="SAM" id="MobiDB-lite"/>
    </source>
</evidence>
<dbReference type="PANTHER" id="PTHR21705">
    <property type="entry name" value="RAI16 PROTEIN-RELATED"/>
    <property type="match status" value="1"/>
</dbReference>
<organism evidence="4">
    <name type="scientific">Phallusia mammillata</name>
    <dbReference type="NCBI Taxonomy" id="59560"/>
    <lineage>
        <taxon>Eukaryota</taxon>
        <taxon>Metazoa</taxon>
        <taxon>Chordata</taxon>
        <taxon>Tunicata</taxon>
        <taxon>Ascidiacea</taxon>
        <taxon>Phlebobranchia</taxon>
        <taxon>Ascidiidae</taxon>
        <taxon>Phallusia</taxon>
    </lineage>
</organism>
<feature type="domain" description="FHF complex subunit HOOK-interacting protein C-terminal" evidence="3">
    <location>
        <begin position="577"/>
        <end position="668"/>
    </location>
</feature>
<feature type="compositionally biased region" description="Polar residues" evidence="2">
    <location>
        <begin position="678"/>
        <end position="689"/>
    </location>
</feature>
<feature type="region of interest" description="Disordered" evidence="2">
    <location>
        <begin position="180"/>
        <end position="206"/>
    </location>
</feature>
<gene>
    <name evidence="4" type="primary">Fam160b1</name>
</gene>
<evidence type="ECO:0000256" key="1">
    <source>
        <dbReference type="ARBA" id="ARBA00024336"/>
    </source>
</evidence>
<comment type="similarity">
    <text evidence="1">Belongs to the FHIP family.</text>
</comment>
<accession>A0A6F9DBU8</accession>
<dbReference type="EMBL" id="LR785020">
    <property type="protein sequence ID" value="CAB3244298.1"/>
    <property type="molecule type" value="mRNA"/>
</dbReference>
<feature type="region of interest" description="Disordered" evidence="2">
    <location>
        <begin position="671"/>
        <end position="695"/>
    </location>
</feature>
<dbReference type="Pfam" id="PF10257">
    <property type="entry name" value="RAI16-like"/>
    <property type="match status" value="1"/>
</dbReference>
<proteinExistence type="evidence at transcript level"/>
<dbReference type="Pfam" id="PF19311">
    <property type="entry name" value="KELAA"/>
    <property type="match status" value="1"/>
</dbReference>